<sequence>MSVLSAPKISAVLIVKDEEAVLDECLAALHWADEIVVYDTGSSDATREIAAKYTDVVVEGYWDDDFGAARNRALDHATHVWVLNVDADEVFVGPPEAIRSALRSGVTSRSILVESVDENAGASGTVSIIRLFRKDLYCFAGRLHEQAVQRPGATAPLSPRPLHHVKLLHSGYEAARIIERGKGERNLDLARRDLAESISRGDSDAAIALRKANVARSMSFGGSFDDALSFAEAAFAEGALADRDLATLAKAMCATAMLLDDNEKVERWWQRWHDSGENPVWALAWIAPWLARRGMVDELLSVLDRIPTTVVDPSGERFLKVDLAPLHVWALLMSGKHKRAVGVAIDAARKGRPSLVPGALTELFDHAGLHVSALLTEIDDSLWMTLVMQCVQDGSRSSRRFLEAMNAARPGDAAVLLAGSALAPRLSLEEAASWAIELRQQGFAEECPLVAIAGNEALDPRQRAIAGAMAVDIYGDDRALPGLGDALARVAPDDEAELIAQLDIVAPGLVSAA</sequence>
<protein>
    <submittedName>
        <fullName evidence="2">Glycosyltransferase involved in cell wall bisynthesis</fullName>
    </submittedName>
</protein>
<dbReference type="PANTHER" id="PTHR43630">
    <property type="entry name" value="POLY-BETA-1,6-N-ACETYL-D-GLUCOSAMINE SYNTHASE"/>
    <property type="match status" value="1"/>
</dbReference>
<dbReference type="Proteomes" id="UP000199039">
    <property type="component" value="Unassembled WGS sequence"/>
</dbReference>
<evidence type="ECO:0000259" key="1">
    <source>
        <dbReference type="Pfam" id="PF00535"/>
    </source>
</evidence>
<proteinExistence type="predicted"/>
<organism evidence="2 3">
    <name type="scientific">Sanguibacter gelidistatuariae</name>
    <dbReference type="NCBI Taxonomy" id="1814289"/>
    <lineage>
        <taxon>Bacteria</taxon>
        <taxon>Bacillati</taxon>
        <taxon>Actinomycetota</taxon>
        <taxon>Actinomycetes</taxon>
        <taxon>Micrococcales</taxon>
        <taxon>Sanguibacteraceae</taxon>
        <taxon>Sanguibacter</taxon>
    </lineage>
</organism>
<keyword evidence="3" id="KW-1185">Reference proteome</keyword>
<dbReference type="RefSeq" id="WP_093183445.1">
    <property type="nucleotide sequence ID" value="NZ_FMYH01000004.1"/>
</dbReference>
<dbReference type="Gene3D" id="3.90.550.10">
    <property type="entry name" value="Spore Coat Polysaccharide Biosynthesis Protein SpsA, Chain A"/>
    <property type="match status" value="1"/>
</dbReference>
<gene>
    <name evidence="2" type="ORF">SAMN05216410_2367</name>
</gene>
<dbReference type="InterPro" id="IPR029044">
    <property type="entry name" value="Nucleotide-diphossugar_trans"/>
</dbReference>
<keyword evidence="2" id="KW-0808">Transferase</keyword>
<feature type="domain" description="Glycosyltransferase 2-like" evidence="1">
    <location>
        <begin position="10"/>
        <end position="91"/>
    </location>
</feature>
<dbReference type="Pfam" id="PF00535">
    <property type="entry name" value="Glycos_transf_2"/>
    <property type="match status" value="1"/>
</dbReference>
<dbReference type="PANTHER" id="PTHR43630:SF2">
    <property type="entry name" value="GLYCOSYLTRANSFERASE"/>
    <property type="match status" value="1"/>
</dbReference>
<dbReference type="EMBL" id="FMYH01000004">
    <property type="protein sequence ID" value="SDC84123.1"/>
    <property type="molecule type" value="Genomic_DNA"/>
</dbReference>
<dbReference type="OrthoDB" id="9815923at2"/>
<dbReference type="InterPro" id="IPR001173">
    <property type="entry name" value="Glyco_trans_2-like"/>
</dbReference>
<dbReference type="AlphaFoldDB" id="A0A1G6PVI3"/>
<reference evidence="2 3" key="1">
    <citation type="submission" date="2016-09" db="EMBL/GenBank/DDBJ databases">
        <authorList>
            <person name="Capua I."/>
            <person name="De Benedictis P."/>
            <person name="Joannis T."/>
            <person name="Lombin L.H."/>
            <person name="Cattoli G."/>
        </authorList>
    </citation>
    <scope>NUCLEOTIDE SEQUENCE [LARGE SCALE GENOMIC DNA]</scope>
    <source>
        <strain evidence="2 3">ISLP-3</strain>
    </source>
</reference>
<dbReference type="GO" id="GO:0016740">
    <property type="term" value="F:transferase activity"/>
    <property type="evidence" value="ECO:0007669"/>
    <property type="project" value="UniProtKB-KW"/>
</dbReference>
<evidence type="ECO:0000313" key="2">
    <source>
        <dbReference type="EMBL" id="SDC84123.1"/>
    </source>
</evidence>
<dbReference type="SUPFAM" id="SSF53448">
    <property type="entry name" value="Nucleotide-diphospho-sugar transferases"/>
    <property type="match status" value="1"/>
</dbReference>
<name>A0A1G6PVI3_9MICO</name>
<dbReference type="STRING" id="1814289.SAMN05216410_2367"/>
<evidence type="ECO:0000313" key="3">
    <source>
        <dbReference type="Proteomes" id="UP000199039"/>
    </source>
</evidence>
<accession>A0A1G6PVI3</accession>
<dbReference type="CDD" id="cd02511">
    <property type="entry name" value="Beta4Glucosyltransferase"/>
    <property type="match status" value="1"/>
</dbReference>